<evidence type="ECO:0008006" key="3">
    <source>
        <dbReference type="Google" id="ProtNLM"/>
    </source>
</evidence>
<comment type="caution">
    <text evidence="1">The sequence shown here is derived from an EMBL/GenBank/DDBJ whole genome shotgun (WGS) entry which is preliminary data.</text>
</comment>
<dbReference type="AlphaFoldDB" id="A0A3B0C2Q5"/>
<name>A0A3B0C2Q5_9BACL</name>
<dbReference type="SUPFAM" id="SSF55681">
    <property type="entry name" value="Class II aaRS and biotin synthetases"/>
    <property type="match status" value="1"/>
</dbReference>
<keyword evidence="2" id="KW-1185">Reference proteome</keyword>
<dbReference type="Proteomes" id="UP000282311">
    <property type="component" value="Unassembled WGS sequence"/>
</dbReference>
<dbReference type="GO" id="GO:0140096">
    <property type="term" value="F:catalytic activity, acting on a protein"/>
    <property type="evidence" value="ECO:0007669"/>
    <property type="project" value="UniProtKB-ARBA"/>
</dbReference>
<evidence type="ECO:0000313" key="2">
    <source>
        <dbReference type="Proteomes" id="UP000282311"/>
    </source>
</evidence>
<organism evidence="1 2">
    <name type="scientific">Paenibacillus ginsengarvi</name>
    <dbReference type="NCBI Taxonomy" id="400777"/>
    <lineage>
        <taxon>Bacteria</taxon>
        <taxon>Bacillati</taxon>
        <taxon>Bacillota</taxon>
        <taxon>Bacilli</taxon>
        <taxon>Bacillales</taxon>
        <taxon>Paenibacillaceae</taxon>
        <taxon>Paenibacillus</taxon>
    </lineage>
</organism>
<dbReference type="Gene3D" id="3.30.930.10">
    <property type="entry name" value="Bira Bifunctional Protein, Domain 2"/>
    <property type="match status" value="1"/>
</dbReference>
<dbReference type="RefSeq" id="WP_120749576.1">
    <property type="nucleotide sequence ID" value="NZ_RBAH01000018.1"/>
</dbReference>
<protein>
    <recommendedName>
        <fullName evidence="3">Aminoacyl-transfer RNA synthetases class-II family profile domain-containing protein</fullName>
    </recommendedName>
</protein>
<evidence type="ECO:0000313" key="1">
    <source>
        <dbReference type="EMBL" id="RKN78908.1"/>
    </source>
</evidence>
<proteinExistence type="predicted"/>
<accession>A0A3B0C2Q5</accession>
<sequence length="403" mass="46080">MKTDSATILTLSLERLDPNQHGQLKYASAFVSEFIDDIRLEDGTLTIAHHDPDGGAKIAAGVEKLIERFSKGDFGFKEHILFEHRGSMPYRGDIIAELVETKTIKILEPGLFIFREPFSSLLRFFDDTFVQRIADAFGAKEESYPAVIHLSTLDKTNHFTSFPEHLHFLNHLRDDLDVIESFSDSVRQAGGWKEEAPLDLNRTMPKPRFAMNPSTCYHCYEGLQGETLEGDGIVATAVAKCHRYESKNHADFGRLLDFSMREIIFVGKPEFVRENRMKAVEHLKQLAQEWEIDCLIENANDPFFTNDFQVKASFQRNQEMKYEMRFTIPYLNKSIACSSVNFHSTAFGTAFDIKLGKRPATTGCVGFGLERWVFAFLAQFGLREEGWPAAFREQYAAWQQKSR</sequence>
<reference evidence="1 2" key="1">
    <citation type="journal article" date="2007" name="Int. J. Syst. Evol. Microbiol.">
        <title>Paenibacillus ginsengarvi sp. nov., isolated from soil from ginseng cultivation.</title>
        <authorList>
            <person name="Yoon M.H."/>
            <person name="Ten L.N."/>
            <person name="Im W.T."/>
        </authorList>
    </citation>
    <scope>NUCLEOTIDE SEQUENCE [LARGE SCALE GENOMIC DNA]</scope>
    <source>
        <strain evidence="1 2">KCTC 13059</strain>
    </source>
</reference>
<dbReference type="GO" id="GO:0016740">
    <property type="term" value="F:transferase activity"/>
    <property type="evidence" value="ECO:0007669"/>
    <property type="project" value="UniProtKB-ARBA"/>
</dbReference>
<dbReference type="EMBL" id="RBAH01000018">
    <property type="protein sequence ID" value="RKN78908.1"/>
    <property type="molecule type" value="Genomic_DNA"/>
</dbReference>
<gene>
    <name evidence="1" type="ORF">D7M11_22840</name>
</gene>
<dbReference type="OrthoDB" id="583154at2"/>
<dbReference type="InterPro" id="IPR045864">
    <property type="entry name" value="aa-tRNA-synth_II/BPL/LPL"/>
</dbReference>